<protein>
    <recommendedName>
        <fullName evidence="2">histidine kinase</fullName>
        <ecNumber evidence="2">2.7.13.3</ecNumber>
    </recommendedName>
</protein>
<evidence type="ECO:0000313" key="11">
    <source>
        <dbReference type="Proteomes" id="UP000326344"/>
    </source>
</evidence>
<sequence>MTRFVRLLKRNLFSCCFRGLLMLAFGITGHFVLAQSKFTPAPSDYTITKRLLSIENGLASHEVFCGLQDAAGFLWFGTRNGLNRYDGKDCLLFTRQRNKLQDNKVVQLAKDDANHLFIAYSSTGFQLTTNGKVDVMDATTQEVKTLKAAFPNLPFQEQDVYWIANDGTDEVSFLTAFPFRYWKYSSKRGFRLRYELKSWNQTQSAVNPRVTGPFCVFGNGSALLKLTNQDPQYLITNDTVFAFTQKDVLRSLPLGFTRQNELLVTYNTKTEVDRFAVGRLTQKGRFESVGDLHKYHLNAVKDQYWYQIVVATNALSSILYISTDALYLWREDAFLKVISKSDWKGFENLFIYGLFPDNLGNLWLCTSLGVLQLAIEKNRFEPYFSISQQSLQPNSQARGIYADDTGPIVANIWTHTFSQQGGKLQAVSDEEIKYAIVKHDSALYVGGYNLFRYDAAKNTIRASPGGQGSEIWSMFSLNDSLLLLGRTTGLSVFNSRTRQFDSLSLATPNTPEAKFVYRFFKDKTGTVWAVAENGLYKLTIDERRLTIDRRPSPIVNGQSSMVNRQWSIVKIQSTFLNGLSLLDAYRDADGIFWLATNGEGLYRWDPKTNAIRQFNITAGFPSDVLYRIEPDEFDHLWISSDYGLIRFHRKSFSVNTYTTVDGITHNEFNRTSSFRSSDGRLFFGGIDGVNAFYPRDFRADTTTLQVPLRIIAFNQFVSSQNELVNKTTELLNTSHITLKPNDRFFTLEFQLLDFTKEAAHRYAYKIEGIDKNWNYITENSIRISGLPYGDFTLHIKGQNGEGAWSKSELILPLTVLKPFYWQWWFISGAILLFLLAVSVFIRFRVKQLAADKKKLEQMVNERTVQLKRSLSEQSDLLLEKDVLMKEIHHRVKNNLQVISGLLELQSKSLTDETAKDALRDGQNRVRSIALIHQNLYQFENLSSIDLKRFINDLCRQVQSVFQKQKPVTIRIAVPDLHLDIDSAVPLGLILNELLSNSFKYAFSEGAAGEIQLEIRSLTEGRYQLRYADDGPGLPPGFDLARASTLGLQLVNDLSRQIGGSVQYAMKNGAAFTIYFTNRDQRKNED</sequence>
<comment type="caution">
    <text evidence="10">The sequence shown here is derived from an EMBL/GenBank/DDBJ whole genome shotgun (WGS) entry which is preliminary data.</text>
</comment>
<keyword evidence="5" id="KW-0547">Nucleotide-binding</keyword>
<dbReference type="PROSITE" id="PS50109">
    <property type="entry name" value="HIS_KIN"/>
    <property type="match status" value="1"/>
</dbReference>
<organism evidence="10 11">
    <name type="scientific">Larkinella humicola</name>
    <dbReference type="NCBI Taxonomy" id="2607654"/>
    <lineage>
        <taxon>Bacteria</taxon>
        <taxon>Pseudomonadati</taxon>
        <taxon>Bacteroidota</taxon>
        <taxon>Cytophagia</taxon>
        <taxon>Cytophagales</taxon>
        <taxon>Spirosomataceae</taxon>
        <taxon>Larkinella</taxon>
    </lineage>
</organism>
<dbReference type="Pfam" id="PF07495">
    <property type="entry name" value="Y_Y_Y"/>
    <property type="match status" value="1"/>
</dbReference>
<proteinExistence type="predicted"/>
<dbReference type="SUPFAM" id="SSF55874">
    <property type="entry name" value="ATPase domain of HSP90 chaperone/DNA topoisomerase II/histidine kinase"/>
    <property type="match status" value="1"/>
</dbReference>
<keyword evidence="8" id="KW-0812">Transmembrane</keyword>
<dbReference type="SUPFAM" id="SSF63829">
    <property type="entry name" value="Calcium-dependent phosphotriesterase"/>
    <property type="match status" value="1"/>
</dbReference>
<reference evidence="10 11" key="1">
    <citation type="submission" date="2019-09" db="EMBL/GenBank/DDBJ databases">
        <title>Genome Sequence of Larkinella sp MA1.</title>
        <authorList>
            <person name="Srinivasan S."/>
        </authorList>
    </citation>
    <scope>NUCLEOTIDE SEQUENCE [LARGE SCALE GENOMIC DNA]</scope>
    <source>
        <strain evidence="10 11">MA1</strain>
    </source>
</reference>
<evidence type="ECO:0000256" key="8">
    <source>
        <dbReference type="SAM" id="Phobius"/>
    </source>
</evidence>
<evidence type="ECO:0000256" key="7">
    <source>
        <dbReference type="ARBA" id="ARBA00022840"/>
    </source>
</evidence>
<evidence type="ECO:0000259" key="9">
    <source>
        <dbReference type="PROSITE" id="PS50109"/>
    </source>
</evidence>
<dbReference type="Gene3D" id="2.60.40.10">
    <property type="entry name" value="Immunoglobulins"/>
    <property type="match status" value="1"/>
</dbReference>
<accession>A0A5N1JJ92</accession>
<dbReference type="Pfam" id="PF02518">
    <property type="entry name" value="HATPase_c"/>
    <property type="match status" value="1"/>
</dbReference>
<dbReference type="InterPro" id="IPR011123">
    <property type="entry name" value="Y_Y_Y"/>
</dbReference>
<dbReference type="GO" id="GO:0004673">
    <property type="term" value="F:protein histidine kinase activity"/>
    <property type="evidence" value="ECO:0007669"/>
    <property type="project" value="UniProtKB-EC"/>
</dbReference>
<keyword evidence="11" id="KW-1185">Reference proteome</keyword>
<keyword evidence="8" id="KW-0472">Membrane</keyword>
<dbReference type="SMART" id="SM00387">
    <property type="entry name" value="HATPase_c"/>
    <property type="match status" value="1"/>
</dbReference>
<dbReference type="InterPro" id="IPR013783">
    <property type="entry name" value="Ig-like_fold"/>
</dbReference>
<evidence type="ECO:0000256" key="2">
    <source>
        <dbReference type="ARBA" id="ARBA00012438"/>
    </source>
</evidence>
<dbReference type="EC" id="2.7.13.3" evidence="2"/>
<evidence type="ECO:0000256" key="5">
    <source>
        <dbReference type="ARBA" id="ARBA00022741"/>
    </source>
</evidence>
<dbReference type="GO" id="GO:0005524">
    <property type="term" value="F:ATP binding"/>
    <property type="evidence" value="ECO:0007669"/>
    <property type="project" value="UniProtKB-KW"/>
</dbReference>
<dbReference type="Gene3D" id="3.30.565.10">
    <property type="entry name" value="Histidine kinase-like ATPase, C-terminal domain"/>
    <property type="match status" value="1"/>
</dbReference>
<gene>
    <name evidence="10" type="ORF">F0P93_01825</name>
</gene>
<dbReference type="Gene3D" id="2.130.10.10">
    <property type="entry name" value="YVTN repeat-like/Quinoprotein amine dehydrogenase"/>
    <property type="match status" value="3"/>
</dbReference>
<comment type="catalytic activity">
    <reaction evidence="1">
        <text>ATP + protein L-histidine = ADP + protein N-phospho-L-histidine.</text>
        <dbReference type="EC" id="2.7.13.3"/>
    </reaction>
</comment>
<keyword evidence="3" id="KW-0597">Phosphoprotein</keyword>
<name>A0A5N1JJ92_9BACT</name>
<dbReference type="InterPro" id="IPR036890">
    <property type="entry name" value="HATPase_C_sf"/>
</dbReference>
<keyword evidence="7" id="KW-0067">ATP-binding</keyword>
<dbReference type="PANTHER" id="PTHR41523">
    <property type="entry name" value="TWO-COMPONENT SYSTEM SENSOR PROTEIN"/>
    <property type="match status" value="1"/>
</dbReference>
<dbReference type="InterPro" id="IPR003594">
    <property type="entry name" value="HATPase_dom"/>
</dbReference>
<dbReference type="InterPro" id="IPR015943">
    <property type="entry name" value="WD40/YVTN_repeat-like_dom_sf"/>
</dbReference>
<evidence type="ECO:0000256" key="4">
    <source>
        <dbReference type="ARBA" id="ARBA00022679"/>
    </source>
</evidence>
<feature type="domain" description="Histidine kinase" evidence="9">
    <location>
        <begin position="886"/>
        <end position="1079"/>
    </location>
</feature>
<feature type="transmembrane region" description="Helical" evidence="8">
    <location>
        <begin position="821"/>
        <end position="843"/>
    </location>
</feature>
<dbReference type="AlphaFoldDB" id="A0A5N1JJ92"/>
<evidence type="ECO:0000256" key="3">
    <source>
        <dbReference type="ARBA" id="ARBA00022553"/>
    </source>
</evidence>
<keyword evidence="4" id="KW-0808">Transferase</keyword>
<evidence type="ECO:0000256" key="6">
    <source>
        <dbReference type="ARBA" id="ARBA00022777"/>
    </source>
</evidence>
<evidence type="ECO:0000256" key="1">
    <source>
        <dbReference type="ARBA" id="ARBA00000085"/>
    </source>
</evidence>
<keyword evidence="8" id="KW-1133">Transmembrane helix</keyword>
<dbReference type="Gene3D" id="3.30.450.20">
    <property type="entry name" value="PAS domain"/>
    <property type="match status" value="1"/>
</dbReference>
<dbReference type="EMBL" id="VTWS01000001">
    <property type="protein sequence ID" value="KAA9356515.1"/>
    <property type="molecule type" value="Genomic_DNA"/>
</dbReference>
<dbReference type="InterPro" id="IPR011495">
    <property type="entry name" value="Sig_transdc_His_kin_sub2_dim/P"/>
</dbReference>
<feature type="transmembrane region" description="Helical" evidence="8">
    <location>
        <begin position="12"/>
        <end position="33"/>
    </location>
</feature>
<dbReference type="Proteomes" id="UP000326344">
    <property type="component" value="Unassembled WGS sequence"/>
</dbReference>
<evidence type="ECO:0000313" key="10">
    <source>
        <dbReference type="EMBL" id="KAA9356515.1"/>
    </source>
</evidence>
<dbReference type="Pfam" id="PF07568">
    <property type="entry name" value="HisKA_2"/>
    <property type="match status" value="1"/>
</dbReference>
<dbReference type="SUPFAM" id="SSF101898">
    <property type="entry name" value="NHL repeat"/>
    <property type="match status" value="1"/>
</dbReference>
<dbReference type="InterPro" id="IPR005467">
    <property type="entry name" value="His_kinase_dom"/>
</dbReference>
<keyword evidence="6" id="KW-0418">Kinase</keyword>
<dbReference type="PANTHER" id="PTHR41523:SF8">
    <property type="entry name" value="ETHYLENE RESPONSE SENSOR PROTEIN"/>
    <property type="match status" value="1"/>
</dbReference>